<dbReference type="OrthoDB" id="2789670at2759"/>
<dbReference type="InterPro" id="IPR002401">
    <property type="entry name" value="Cyt_P450_E_grp-I"/>
</dbReference>
<dbReference type="PANTHER" id="PTHR24300:SF79">
    <property type="entry name" value="CYTOCHROME P450 FAMILY"/>
    <property type="match status" value="1"/>
</dbReference>
<dbReference type="CDD" id="cd20617">
    <property type="entry name" value="CYP1_2-like"/>
    <property type="match status" value="1"/>
</dbReference>
<keyword evidence="7 8" id="KW-0349">Heme</keyword>
<evidence type="ECO:0000256" key="1">
    <source>
        <dbReference type="ARBA" id="ARBA00001971"/>
    </source>
</evidence>
<evidence type="ECO:0000256" key="4">
    <source>
        <dbReference type="ARBA" id="ARBA00023002"/>
    </source>
</evidence>
<dbReference type="InterPro" id="IPR017972">
    <property type="entry name" value="Cyt_P450_CS"/>
</dbReference>
<keyword evidence="4 8" id="KW-0560">Oxidoreductase</keyword>
<dbReference type="PRINTS" id="PR00385">
    <property type="entry name" value="P450"/>
</dbReference>
<reference evidence="9 10" key="1">
    <citation type="submission" date="2020-04" db="EMBL/GenBank/DDBJ databases">
        <authorList>
            <person name="Laetsch R D."/>
            <person name="Stevens L."/>
            <person name="Kumar S."/>
            <person name="Blaxter L. M."/>
        </authorList>
    </citation>
    <scope>NUCLEOTIDE SEQUENCE [LARGE SCALE GENOMIC DNA]</scope>
</reference>
<organism evidence="9 10">
    <name type="scientific">Caenorhabditis bovis</name>
    <dbReference type="NCBI Taxonomy" id="2654633"/>
    <lineage>
        <taxon>Eukaryota</taxon>
        <taxon>Metazoa</taxon>
        <taxon>Ecdysozoa</taxon>
        <taxon>Nematoda</taxon>
        <taxon>Chromadorea</taxon>
        <taxon>Rhabditida</taxon>
        <taxon>Rhabditina</taxon>
        <taxon>Rhabditomorpha</taxon>
        <taxon>Rhabditoidea</taxon>
        <taxon>Rhabditidae</taxon>
        <taxon>Peloderinae</taxon>
        <taxon>Caenorhabditis</taxon>
    </lineage>
</organism>
<comment type="caution">
    <text evidence="9">The sequence shown here is derived from an EMBL/GenBank/DDBJ whole genome shotgun (WGS) entry which is preliminary data.</text>
</comment>
<proteinExistence type="inferred from homology"/>
<dbReference type="GO" id="GO:0005506">
    <property type="term" value="F:iron ion binding"/>
    <property type="evidence" value="ECO:0007669"/>
    <property type="project" value="InterPro"/>
</dbReference>
<dbReference type="SUPFAM" id="SSF48264">
    <property type="entry name" value="Cytochrome P450"/>
    <property type="match status" value="2"/>
</dbReference>
<evidence type="ECO:0008006" key="11">
    <source>
        <dbReference type="Google" id="ProtNLM"/>
    </source>
</evidence>
<dbReference type="GO" id="GO:0005737">
    <property type="term" value="C:cytoplasm"/>
    <property type="evidence" value="ECO:0007669"/>
    <property type="project" value="TreeGrafter"/>
</dbReference>
<evidence type="ECO:0000256" key="3">
    <source>
        <dbReference type="ARBA" id="ARBA00022723"/>
    </source>
</evidence>
<evidence type="ECO:0000256" key="8">
    <source>
        <dbReference type="RuleBase" id="RU000461"/>
    </source>
</evidence>
<keyword evidence="6 8" id="KW-0503">Monooxygenase</keyword>
<dbReference type="InterPro" id="IPR001128">
    <property type="entry name" value="Cyt_P450"/>
</dbReference>
<feature type="binding site" description="axial binding residue" evidence="7">
    <location>
        <position position="532"/>
    </location>
    <ligand>
        <name>heme</name>
        <dbReference type="ChEBI" id="CHEBI:30413"/>
    </ligand>
    <ligandPart>
        <name>Fe</name>
        <dbReference type="ChEBI" id="CHEBI:18248"/>
    </ligandPart>
</feature>
<dbReference type="GO" id="GO:0016712">
    <property type="term" value="F:oxidoreductase activity, acting on paired donors, with incorporation or reduction of molecular oxygen, reduced flavin or flavoprotein as one donor, and incorporation of one atom of oxygen"/>
    <property type="evidence" value="ECO:0007669"/>
    <property type="project" value="TreeGrafter"/>
</dbReference>
<evidence type="ECO:0000256" key="7">
    <source>
        <dbReference type="PIRSR" id="PIRSR602401-1"/>
    </source>
</evidence>
<dbReference type="PRINTS" id="PR00463">
    <property type="entry name" value="EP450I"/>
</dbReference>
<sequence>MQKELMEVTDQGSRPLSLKDRLKTPYYNAVLNEIHRHASILNVNFWRINHERTEIAGHIVDAGAIICAQLSALHINDELFKDHEEQRSTMILQIIFTILLVWLFGRQFQKASRLPPGPFALPLIGNVPQILYYAWKTGGIVPMLSQFRKKYGNVFTVWLGPLPTVSIADFDVAHEVMVKNGGKYADRFTPPTFNYFKEAGGIFLSNGIEWSEQRRFTLQVFRNLGMGKDAFEERIMDELNYRLAIMDKTAVDGVSVMKNSVLFDVTVGSIINRMLFNWRFADDSEDFYKLKRTLDKSLEGFTPIELMLPMWMIKMFFKSRLEANRKIFDEVKDYVAKEAMERLAKARRDELVLTEESAQDFTDLFIVRILNDEKNGIMSTFTEENMREMVLDLWQTGQETTTLTLNSGFVNLMKHPEVVDRLRKELMEVTDQGSRPLSLKDRLKTPYYNAVLNEIQRHASILNVNFWRINHERTEIAGHTVDAGAIICAQLSALHTNDELFKDHEKFNPDRFLEDATLGNKVIPFGIGKRSCLGEGMAKAELYLIIGNILLRYDIKPHGELPDNMDKLPFSAVKVAPKVDIEFRRLEKIKC</sequence>
<evidence type="ECO:0000313" key="10">
    <source>
        <dbReference type="Proteomes" id="UP000494206"/>
    </source>
</evidence>
<dbReference type="Proteomes" id="UP000494206">
    <property type="component" value="Unassembled WGS sequence"/>
</dbReference>
<comment type="cofactor">
    <cofactor evidence="1 7">
        <name>heme</name>
        <dbReference type="ChEBI" id="CHEBI:30413"/>
    </cofactor>
</comment>
<gene>
    <name evidence="9" type="ORF">CBOVIS_LOCUS1869</name>
</gene>
<dbReference type="GO" id="GO:0020037">
    <property type="term" value="F:heme binding"/>
    <property type="evidence" value="ECO:0007669"/>
    <property type="project" value="InterPro"/>
</dbReference>
<dbReference type="PROSITE" id="PS00086">
    <property type="entry name" value="CYTOCHROME_P450"/>
    <property type="match status" value="1"/>
</dbReference>
<keyword evidence="3 7" id="KW-0479">Metal-binding</keyword>
<protein>
    <recommendedName>
        <fullName evidence="11">CYtochrome P450 family</fullName>
    </recommendedName>
</protein>
<dbReference type="Gene3D" id="1.10.630.10">
    <property type="entry name" value="Cytochrome P450"/>
    <property type="match status" value="2"/>
</dbReference>
<dbReference type="EMBL" id="CADEPM010000001">
    <property type="protein sequence ID" value="CAB3398616.1"/>
    <property type="molecule type" value="Genomic_DNA"/>
</dbReference>
<dbReference type="InterPro" id="IPR036396">
    <property type="entry name" value="Cyt_P450_sf"/>
</dbReference>
<dbReference type="AlphaFoldDB" id="A0A8S1EAM9"/>
<evidence type="ECO:0000256" key="6">
    <source>
        <dbReference type="ARBA" id="ARBA00023033"/>
    </source>
</evidence>
<keyword evidence="5 7" id="KW-0408">Iron</keyword>
<dbReference type="PANTHER" id="PTHR24300">
    <property type="entry name" value="CYTOCHROME P450 508A4-RELATED"/>
    <property type="match status" value="1"/>
</dbReference>
<comment type="similarity">
    <text evidence="2 8">Belongs to the cytochrome P450 family.</text>
</comment>
<dbReference type="FunFam" id="1.10.630.10:FF:000036">
    <property type="entry name" value="CYtochrome P450 family"/>
    <property type="match status" value="1"/>
</dbReference>
<accession>A0A8S1EAM9</accession>
<evidence type="ECO:0000313" key="9">
    <source>
        <dbReference type="EMBL" id="CAB3398616.1"/>
    </source>
</evidence>
<dbReference type="GO" id="GO:0006082">
    <property type="term" value="P:organic acid metabolic process"/>
    <property type="evidence" value="ECO:0007669"/>
    <property type="project" value="TreeGrafter"/>
</dbReference>
<name>A0A8S1EAM9_9PELO</name>
<dbReference type="Pfam" id="PF00067">
    <property type="entry name" value="p450"/>
    <property type="match status" value="2"/>
</dbReference>
<keyword evidence="10" id="KW-1185">Reference proteome</keyword>
<dbReference type="GO" id="GO:0006805">
    <property type="term" value="P:xenobiotic metabolic process"/>
    <property type="evidence" value="ECO:0007669"/>
    <property type="project" value="TreeGrafter"/>
</dbReference>
<evidence type="ECO:0000256" key="2">
    <source>
        <dbReference type="ARBA" id="ARBA00010617"/>
    </source>
</evidence>
<dbReference type="InterPro" id="IPR050182">
    <property type="entry name" value="Cytochrome_P450_fam2"/>
</dbReference>
<evidence type="ECO:0000256" key="5">
    <source>
        <dbReference type="ARBA" id="ARBA00023004"/>
    </source>
</evidence>